<feature type="transmembrane region" description="Helical" evidence="7">
    <location>
        <begin position="7"/>
        <end position="27"/>
    </location>
</feature>
<reference evidence="9" key="1">
    <citation type="submission" date="2016-11" db="EMBL/GenBank/DDBJ databases">
        <authorList>
            <person name="Varghese N."/>
            <person name="Submissions S."/>
        </authorList>
    </citation>
    <scope>NUCLEOTIDE SEQUENCE [LARGE SCALE GENOMIC DNA]</scope>
    <source>
        <strain evidence="9">DSM 16579</strain>
    </source>
</reference>
<keyword evidence="3" id="KW-1003">Cell membrane</keyword>
<gene>
    <name evidence="8" type="ORF">SAMN02745753_03678</name>
</gene>
<sequence>MINERNLPILATLLVFIMLYGFGMYQYQGFRDTLVFSNLLTDNAFLIITAIGMTFVILSGGIDLSVGSMIAFIGVLMAYLISNTGMHPLFAIGIALVVGVAFGAAMGVIIAFFEIQAFIVTLAGMFLFRGLAYLINLDAVPIDHPFIAGLYDIYVPLPGRGGLTFIAMAMLVLLALGILIARRTRFGMSVYALGGDSHSAALLGVPVKKTIIKIYALSGFYSAMSGVIFAIYTGSAYPLAAVGVELDAIAAVVIGGTLLTGGVGYVFGTFLGGMIQGIIQTLITFDGSLNSWWTKLAVGGLLLFFILLQKGIVVWVKKRSAS</sequence>
<evidence type="ECO:0000256" key="5">
    <source>
        <dbReference type="ARBA" id="ARBA00022989"/>
    </source>
</evidence>
<dbReference type="PANTHER" id="PTHR32196:SF63">
    <property type="entry name" value="INNER MEMBRANE ABC TRANSPORTER PERMEASE PROTEIN YJFF"/>
    <property type="match status" value="1"/>
</dbReference>
<evidence type="ECO:0000256" key="3">
    <source>
        <dbReference type="ARBA" id="ARBA00022475"/>
    </source>
</evidence>
<organism evidence="8 9">
    <name type="scientific">Marinomonas polaris DSM 16579</name>
    <dbReference type="NCBI Taxonomy" id="1122206"/>
    <lineage>
        <taxon>Bacteria</taxon>
        <taxon>Pseudomonadati</taxon>
        <taxon>Pseudomonadota</taxon>
        <taxon>Gammaproteobacteria</taxon>
        <taxon>Oceanospirillales</taxon>
        <taxon>Oceanospirillaceae</taxon>
        <taxon>Marinomonas</taxon>
    </lineage>
</organism>
<evidence type="ECO:0000313" key="8">
    <source>
        <dbReference type="EMBL" id="SHG30406.1"/>
    </source>
</evidence>
<evidence type="ECO:0000256" key="7">
    <source>
        <dbReference type="SAM" id="Phobius"/>
    </source>
</evidence>
<name>A0A1M5IQA4_9GAMM</name>
<keyword evidence="6 7" id="KW-0472">Membrane</keyword>
<evidence type="ECO:0000256" key="1">
    <source>
        <dbReference type="ARBA" id="ARBA00004429"/>
    </source>
</evidence>
<feature type="transmembrane region" description="Helical" evidence="7">
    <location>
        <begin position="117"/>
        <end position="135"/>
    </location>
</feature>
<comment type="subcellular location">
    <subcellularLocation>
        <location evidence="1">Cell inner membrane</location>
        <topology evidence="1">Multi-pass membrane protein</topology>
    </subcellularLocation>
</comment>
<dbReference type="GO" id="GO:0022857">
    <property type="term" value="F:transmembrane transporter activity"/>
    <property type="evidence" value="ECO:0007669"/>
    <property type="project" value="InterPro"/>
</dbReference>
<keyword evidence="5 7" id="KW-1133">Transmembrane helix</keyword>
<dbReference type="InterPro" id="IPR001851">
    <property type="entry name" value="ABC_transp_permease"/>
</dbReference>
<feature type="transmembrane region" description="Helical" evidence="7">
    <location>
        <begin position="88"/>
        <end position="110"/>
    </location>
</feature>
<dbReference type="CDD" id="cd06579">
    <property type="entry name" value="TM_PBP1_transp_AraH_like"/>
    <property type="match status" value="1"/>
</dbReference>
<dbReference type="AlphaFoldDB" id="A0A1M5IQA4"/>
<dbReference type="Proteomes" id="UP000184517">
    <property type="component" value="Unassembled WGS sequence"/>
</dbReference>
<keyword evidence="4 7" id="KW-0812">Transmembrane</keyword>
<evidence type="ECO:0000256" key="4">
    <source>
        <dbReference type="ARBA" id="ARBA00022692"/>
    </source>
</evidence>
<dbReference type="RefSeq" id="WP_012071200.1">
    <property type="nucleotide sequence ID" value="NZ_FQVF01000019.1"/>
</dbReference>
<evidence type="ECO:0000256" key="6">
    <source>
        <dbReference type="ARBA" id="ARBA00023136"/>
    </source>
</evidence>
<feature type="transmembrane region" description="Helical" evidence="7">
    <location>
        <begin position="162"/>
        <end position="181"/>
    </location>
</feature>
<proteinExistence type="inferred from homology"/>
<feature type="transmembrane region" description="Helical" evidence="7">
    <location>
        <begin position="214"/>
        <end position="233"/>
    </location>
</feature>
<dbReference type="EMBL" id="FQVF01000019">
    <property type="protein sequence ID" value="SHG30406.1"/>
    <property type="molecule type" value="Genomic_DNA"/>
</dbReference>
<comment type="similarity">
    <text evidence="2">Belongs to the binding-protein-dependent transport system permease family. AraH/RbsC subfamily.</text>
</comment>
<accession>A0A1M5IQA4</accession>
<keyword evidence="9" id="KW-1185">Reference proteome</keyword>
<dbReference type="GO" id="GO:0005886">
    <property type="term" value="C:plasma membrane"/>
    <property type="evidence" value="ECO:0007669"/>
    <property type="project" value="UniProtKB-SubCell"/>
</dbReference>
<feature type="transmembrane region" description="Helical" evidence="7">
    <location>
        <begin position="297"/>
        <end position="316"/>
    </location>
</feature>
<dbReference type="NCBIfam" id="NF008630">
    <property type="entry name" value="PRK11618.1"/>
    <property type="match status" value="1"/>
</dbReference>
<dbReference type="STRING" id="1122206.SAMN02745753_03678"/>
<feature type="transmembrane region" description="Helical" evidence="7">
    <location>
        <begin position="64"/>
        <end position="82"/>
    </location>
</feature>
<protein>
    <submittedName>
        <fullName evidence="8">Monosaccharide ABC transporter membrane protein, CUT2 family</fullName>
    </submittedName>
</protein>
<dbReference type="PANTHER" id="PTHR32196">
    <property type="entry name" value="ABC TRANSPORTER PERMEASE PROTEIN YPHD-RELATED-RELATED"/>
    <property type="match status" value="1"/>
</dbReference>
<feature type="transmembrane region" description="Helical" evidence="7">
    <location>
        <begin position="39"/>
        <end position="57"/>
    </location>
</feature>
<evidence type="ECO:0000256" key="2">
    <source>
        <dbReference type="ARBA" id="ARBA00007942"/>
    </source>
</evidence>
<evidence type="ECO:0000313" key="9">
    <source>
        <dbReference type="Proteomes" id="UP000184517"/>
    </source>
</evidence>
<dbReference type="Pfam" id="PF02653">
    <property type="entry name" value="BPD_transp_2"/>
    <property type="match status" value="1"/>
</dbReference>